<dbReference type="Gene3D" id="3.90.1200.10">
    <property type="match status" value="1"/>
</dbReference>
<organism evidence="2 3">
    <name type="scientific">Actinospica durhamensis</name>
    <dbReference type="NCBI Taxonomy" id="1508375"/>
    <lineage>
        <taxon>Bacteria</taxon>
        <taxon>Bacillati</taxon>
        <taxon>Actinomycetota</taxon>
        <taxon>Actinomycetes</taxon>
        <taxon>Catenulisporales</taxon>
        <taxon>Actinospicaceae</taxon>
        <taxon>Actinospica</taxon>
    </lineage>
</organism>
<dbReference type="PANTHER" id="PTHR21310:SF15">
    <property type="entry name" value="AMINOGLYCOSIDE PHOSPHOTRANSFERASE DOMAIN-CONTAINING PROTEIN"/>
    <property type="match status" value="1"/>
</dbReference>
<dbReference type="EMBL" id="JAGSOG010000097">
    <property type="protein sequence ID" value="MBR7835497.1"/>
    <property type="molecule type" value="Genomic_DNA"/>
</dbReference>
<dbReference type="InterPro" id="IPR011009">
    <property type="entry name" value="Kinase-like_dom_sf"/>
</dbReference>
<evidence type="ECO:0000313" key="3">
    <source>
        <dbReference type="Proteomes" id="UP000675781"/>
    </source>
</evidence>
<dbReference type="RefSeq" id="WP_212529986.1">
    <property type="nucleotide sequence ID" value="NZ_JAGSOG010000097.1"/>
</dbReference>
<proteinExistence type="predicted"/>
<dbReference type="SUPFAM" id="SSF56112">
    <property type="entry name" value="Protein kinase-like (PK-like)"/>
    <property type="match status" value="1"/>
</dbReference>
<evidence type="ECO:0000313" key="2">
    <source>
        <dbReference type="EMBL" id="MBR7835497.1"/>
    </source>
</evidence>
<reference evidence="2" key="1">
    <citation type="submission" date="2021-04" db="EMBL/GenBank/DDBJ databases">
        <title>Genome based classification of Actinospica acidithermotolerans sp. nov., an actinobacterium isolated from an Indonesian hot spring.</title>
        <authorList>
            <person name="Kusuma A.B."/>
            <person name="Putra K.E."/>
            <person name="Nafisah S."/>
            <person name="Loh J."/>
            <person name="Nouioui I."/>
            <person name="Goodfellow M."/>
        </authorList>
    </citation>
    <scope>NUCLEOTIDE SEQUENCE</scope>
    <source>
        <strain evidence="2">CSCA 57</strain>
    </source>
</reference>
<gene>
    <name evidence="2" type="ORF">KDL01_19635</name>
</gene>
<dbReference type="Pfam" id="PF01636">
    <property type="entry name" value="APH"/>
    <property type="match status" value="1"/>
</dbReference>
<dbReference type="PANTHER" id="PTHR21310">
    <property type="entry name" value="AMINOGLYCOSIDE PHOSPHOTRANSFERASE-RELATED-RELATED"/>
    <property type="match status" value="1"/>
</dbReference>
<feature type="domain" description="Aminoglycoside phosphotransferase" evidence="1">
    <location>
        <begin position="44"/>
        <end position="274"/>
    </location>
</feature>
<dbReference type="InterPro" id="IPR002575">
    <property type="entry name" value="Aminoglycoside_PTrfase"/>
</dbReference>
<dbReference type="InterPro" id="IPR051678">
    <property type="entry name" value="AGP_Transferase"/>
</dbReference>
<evidence type="ECO:0000259" key="1">
    <source>
        <dbReference type="Pfam" id="PF01636"/>
    </source>
</evidence>
<keyword evidence="3" id="KW-1185">Reference proteome</keyword>
<protein>
    <submittedName>
        <fullName evidence="2">Aminoglycoside phosphotransferase family protein</fullName>
    </submittedName>
</protein>
<accession>A0A941IRN5</accession>
<sequence length="326" mass="35038">MPALSDRGLAARLLADLLPDHGPVGSARPLEGGSVSGVCGVSFTDPAVPDVVLKLAPAADAWMARKEAYAYRLLETHGIGPIPRVLAEADDVELLDGASCVVLSILPGRPLGEIAPDLTPVQRRQVYRQLGALLARIHAVPMDGFGYIIAGILDPAPDNASYMARAFARGLREYREAGADDRIADAIGRTVAEHGAVFADCPAPVLCHGDFHEHNILVEQGRDGEWNVSGLIDPANLHAGDPLVDLVRTDAFCMQGDEAKLAGLLEGYGPGGDRWPAAWAPRMRLYGILLALELRNWFAEREPQHVPALDEQLRDLAENPPSTVRR</sequence>
<name>A0A941IRN5_9ACTN</name>
<comment type="caution">
    <text evidence="2">The sequence shown here is derived from an EMBL/GenBank/DDBJ whole genome shotgun (WGS) entry which is preliminary data.</text>
</comment>
<dbReference type="AlphaFoldDB" id="A0A941IRN5"/>
<dbReference type="Proteomes" id="UP000675781">
    <property type="component" value="Unassembled WGS sequence"/>
</dbReference>